<dbReference type="InterPro" id="IPR036047">
    <property type="entry name" value="F-box-like_dom_sf"/>
</dbReference>
<dbReference type="CDD" id="cd09917">
    <property type="entry name" value="F-box_SF"/>
    <property type="match status" value="1"/>
</dbReference>
<dbReference type="InterPro" id="IPR050232">
    <property type="entry name" value="FBL13/AtMIF1-like"/>
</dbReference>
<dbReference type="Gene3D" id="1.20.1280.50">
    <property type="match status" value="1"/>
</dbReference>
<dbReference type="Pfam" id="PF24758">
    <property type="entry name" value="LRR_At5g56370"/>
    <property type="match status" value="1"/>
</dbReference>
<dbReference type="PANTHER" id="PTHR31900:SF32">
    <property type="entry name" value="F-BOX_RNI_FBD-LIKE DOMAIN PROTEIN"/>
    <property type="match status" value="1"/>
</dbReference>
<dbReference type="InterPro" id="IPR001810">
    <property type="entry name" value="F-box_dom"/>
</dbReference>
<dbReference type="InParanoid" id="A0A2P5E677"/>
<evidence type="ECO:0000256" key="2">
    <source>
        <dbReference type="SAM" id="MobiDB-lite"/>
    </source>
</evidence>
<dbReference type="EMBL" id="JXTC01000226">
    <property type="protein sequence ID" value="PON81049.1"/>
    <property type="molecule type" value="Genomic_DNA"/>
</dbReference>
<evidence type="ECO:0000259" key="3">
    <source>
        <dbReference type="PROSITE" id="PS50181"/>
    </source>
</evidence>
<protein>
    <submittedName>
        <fullName evidence="4">F-box domain containing protein</fullName>
    </submittedName>
</protein>
<dbReference type="Pfam" id="PF12937">
    <property type="entry name" value="F-box-like"/>
    <property type="match status" value="1"/>
</dbReference>
<reference evidence="5" key="1">
    <citation type="submission" date="2016-06" db="EMBL/GenBank/DDBJ databases">
        <title>Parallel loss of symbiosis genes in relatives of nitrogen-fixing non-legume Parasponia.</title>
        <authorList>
            <person name="Van Velzen R."/>
            <person name="Holmer R."/>
            <person name="Bu F."/>
            <person name="Rutten L."/>
            <person name="Van Zeijl A."/>
            <person name="Liu W."/>
            <person name="Santuari L."/>
            <person name="Cao Q."/>
            <person name="Sharma T."/>
            <person name="Shen D."/>
            <person name="Roswanjaya Y."/>
            <person name="Wardhani T."/>
            <person name="Kalhor M.S."/>
            <person name="Jansen J."/>
            <person name="Van den Hoogen J."/>
            <person name="Gungor B."/>
            <person name="Hartog M."/>
            <person name="Hontelez J."/>
            <person name="Verver J."/>
            <person name="Yang W.-C."/>
            <person name="Schijlen E."/>
            <person name="Repin R."/>
            <person name="Schilthuizen M."/>
            <person name="Schranz E."/>
            <person name="Heidstra R."/>
            <person name="Miyata K."/>
            <person name="Fedorova E."/>
            <person name="Kohlen W."/>
            <person name="Bisseling T."/>
            <person name="Smit S."/>
            <person name="Geurts R."/>
        </authorList>
    </citation>
    <scope>NUCLEOTIDE SEQUENCE [LARGE SCALE GENOMIC DNA]</scope>
    <source>
        <strain evidence="5">cv. RG33-2</strain>
    </source>
</reference>
<dbReference type="PROSITE" id="PS50181">
    <property type="entry name" value="FBOX"/>
    <property type="match status" value="1"/>
</dbReference>
<evidence type="ECO:0000256" key="1">
    <source>
        <dbReference type="SAM" id="Coils"/>
    </source>
</evidence>
<comment type="caution">
    <text evidence="4">The sequence shown here is derived from an EMBL/GenBank/DDBJ whole genome shotgun (WGS) entry which is preliminary data.</text>
</comment>
<sequence length="812" mass="91277">MTKRNITDLPPDVSDIIFSYLSMKDIARLTVVSRRLRELCYRLPFLKFDDTIHRRNDSKHAQLRKFLNLYMYERKGNSIQSLSVTWKVSNDSEEDTVVLWLDKAVNNNVQQLELDIELTTHPKFELPASVLTCKSLKSLVVRFHNDVGTIENPHSGVNFPLLTCLKIKSVRIEECIGELVSSLEKLEELELEDIVGSTSINISSCSLKILSITFMDDVFEVEVSANKLEYLSLRWYFLATENEKRALKLDTPNVCKLTWGGDLPNLDFQREFKNLDYAIIRPRLVLEANLEKLLKAVDKVHCLSIFDVTLQVFKEGRILPNTFKYLAGLNITVAGQYNDLASIMFLIFETAPNLHRLCIKERSANDDGRITETAVQRGPMQSLKLVEIELLKKGGEVLKVIKYLLETASNLHRMVLYFHPPLPLGIVREINAYERASSEKVYFGLKVSAFLLRVRGRGKRKKHTVIVVCEDPRSGGDEKEDKGSAEVKETIESVKEQNGVVTKSVPDDSTKSVGIHHIGSGQKKKPHRAAEAGVECMQESTKVLFCLKIETFGSLTMGRGRGKEKNTVTVVCDIPGSGGEENVPVCRRRGRPQKPLNDVLHERRKLRKQKKMAKETVESVKEENGVETKSMAMADDSAKFVGFCHIEKTSPIGLLKLELCASEYRSTVKPLKMIGCLIVNCCINRNHVLNMKYLHQKSFLGVTPSPGDFWTRKYICETKSLIQNGLCRFIGDDRTTEDLNLSKRTTMPSLKVVASAVCPDSNGPVIRIATCKHGPSSPLVGESRAALLAIQLAASSNNKHVIIEGDSKVVCW</sequence>
<name>A0A2P5E677_TREOI</name>
<dbReference type="Proteomes" id="UP000237000">
    <property type="component" value="Unassembled WGS sequence"/>
</dbReference>
<dbReference type="SUPFAM" id="SSF52047">
    <property type="entry name" value="RNI-like"/>
    <property type="match status" value="1"/>
</dbReference>
<dbReference type="OrthoDB" id="594804at2759"/>
<keyword evidence="5" id="KW-1185">Reference proteome</keyword>
<dbReference type="PANTHER" id="PTHR31900">
    <property type="entry name" value="F-BOX/RNI SUPERFAMILY PROTEIN-RELATED"/>
    <property type="match status" value="1"/>
</dbReference>
<feature type="region of interest" description="Disordered" evidence="2">
    <location>
        <begin position="500"/>
        <end position="526"/>
    </location>
</feature>
<dbReference type="InterPro" id="IPR055411">
    <property type="entry name" value="LRR_FXL15/At3g58940/PEG3-like"/>
</dbReference>
<feature type="domain" description="F-box" evidence="3">
    <location>
        <begin position="3"/>
        <end position="55"/>
    </location>
</feature>
<proteinExistence type="predicted"/>
<accession>A0A2P5E677</accession>
<feature type="coiled-coil region" evidence="1">
    <location>
        <begin position="596"/>
        <end position="623"/>
    </location>
</feature>
<dbReference type="AlphaFoldDB" id="A0A2P5E677"/>
<dbReference type="SUPFAM" id="SSF81383">
    <property type="entry name" value="F-box domain"/>
    <property type="match status" value="1"/>
</dbReference>
<gene>
    <name evidence="4" type="ORF">TorRG33x02_231670</name>
</gene>
<dbReference type="SMART" id="SM00256">
    <property type="entry name" value="FBOX"/>
    <property type="match status" value="1"/>
</dbReference>
<organism evidence="4 5">
    <name type="scientific">Trema orientale</name>
    <name type="common">Charcoal tree</name>
    <name type="synonym">Celtis orientalis</name>
    <dbReference type="NCBI Taxonomy" id="63057"/>
    <lineage>
        <taxon>Eukaryota</taxon>
        <taxon>Viridiplantae</taxon>
        <taxon>Streptophyta</taxon>
        <taxon>Embryophyta</taxon>
        <taxon>Tracheophyta</taxon>
        <taxon>Spermatophyta</taxon>
        <taxon>Magnoliopsida</taxon>
        <taxon>eudicotyledons</taxon>
        <taxon>Gunneridae</taxon>
        <taxon>Pentapetalae</taxon>
        <taxon>rosids</taxon>
        <taxon>fabids</taxon>
        <taxon>Rosales</taxon>
        <taxon>Cannabaceae</taxon>
        <taxon>Trema</taxon>
    </lineage>
</organism>
<evidence type="ECO:0000313" key="4">
    <source>
        <dbReference type="EMBL" id="PON81049.1"/>
    </source>
</evidence>
<keyword evidence="1" id="KW-0175">Coiled coil</keyword>
<evidence type="ECO:0000313" key="5">
    <source>
        <dbReference type="Proteomes" id="UP000237000"/>
    </source>
</evidence>